<evidence type="ECO:0000259" key="3">
    <source>
        <dbReference type="Pfam" id="PF16653"/>
    </source>
</evidence>
<dbReference type="OrthoDB" id="973788at2"/>
<organism evidence="4 5">
    <name type="scientific">Albidovulum aquaemixtae</name>
    <dbReference type="NCBI Taxonomy" id="1542388"/>
    <lineage>
        <taxon>Bacteria</taxon>
        <taxon>Pseudomonadati</taxon>
        <taxon>Pseudomonadota</taxon>
        <taxon>Alphaproteobacteria</taxon>
        <taxon>Rhodobacterales</taxon>
        <taxon>Paracoccaceae</taxon>
        <taxon>Albidovulum</taxon>
    </lineage>
</organism>
<sequence>MRIHWCGTGLSARPGLRRLILANHPVTVWNLPIDAAVEAVGDITDDVRAMKSGALDDALEHGDIVVSMLPATMHADLARHCVAHGVHFVSSSYITPDLRELDEPARRAGVAVVNEVGLDPGIDHLMAHDLVAAYRASRAYGPANVISLASYCGGLPAQPNAFRYKFSWSPIGVLRALMAPARSIRDFSELRVHRPWRAVSRYDAPLRLPEAFEVYPNRDSLPYMAEYRFDPAWKVKEFVRGTLRLSGWAEAWQEVFTVLEEGPDDARLEELSDDLWEKHRLDENEPDRAVLAVSLKAERSGVPVWHRTWVLDAEGDVRGSAMARLVSGTVSLAVEAVMAREIPVGLHGAPHDLRLVKRWLDETQHLAQYMQLKVHV</sequence>
<dbReference type="Proteomes" id="UP000244924">
    <property type="component" value="Unassembled WGS sequence"/>
</dbReference>
<dbReference type="EMBL" id="OMOQ01000003">
    <property type="protein sequence ID" value="SPH24168.1"/>
    <property type="molecule type" value="Genomic_DNA"/>
</dbReference>
<dbReference type="Gene3D" id="3.30.360.10">
    <property type="entry name" value="Dihydrodipicolinate Reductase, domain 2"/>
    <property type="match status" value="1"/>
</dbReference>
<dbReference type="GO" id="GO:0005737">
    <property type="term" value="C:cytoplasm"/>
    <property type="evidence" value="ECO:0007669"/>
    <property type="project" value="TreeGrafter"/>
</dbReference>
<keyword evidence="1 4" id="KW-0560">Oxidoreductase</keyword>
<dbReference type="InterPro" id="IPR032095">
    <property type="entry name" value="Sacchrp_dh-like_C"/>
</dbReference>
<dbReference type="Pfam" id="PF16653">
    <property type="entry name" value="Sacchrp_dh_C"/>
    <property type="match status" value="1"/>
</dbReference>
<dbReference type="SUPFAM" id="SSF51735">
    <property type="entry name" value="NAD(P)-binding Rossmann-fold domains"/>
    <property type="match status" value="1"/>
</dbReference>
<dbReference type="PANTHER" id="PTHR11133:SF23">
    <property type="entry name" value="SACCHAROPINE DEHYDROGENASE [NAD(+), L-LYSINE-FORMING]"/>
    <property type="match status" value="1"/>
</dbReference>
<dbReference type="GO" id="GO:0050303">
    <property type="term" value="F:lysine 6-dehydrogenase activity"/>
    <property type="evidence" value="ECO:0007669"/>
    <property type="project" value="UniProtKB-EC"/>
</dbReference>
<dbReference type="InterPro" id="IPR051168">
    <property type="entry name" value="AASS"/>
</dbReference>
<evidence type="ECO:0000259" key="2">
    <source>
        <dbReference type="Pfam" id="PF03435"/>
    </source>
</evidence>
<dbReference type="InterPro" id="IPR036291">
    <property type="entry name" value="NAD(P)-bd_dom_sf"/>
</dbReference>
<dbReference type="GO" id="GO:0019878">
    <property type="term" value="P:lysine biosynthetic process via aminoadipic acid"/>
    <property type="evidence" value="ECO:0007669"/>
    <property type="project" value="TreeGrafter"/>
</dbReference>
<gene>
    <name evidence="4" type="primary">lysDH_2</name>
    <name evidence="4" type="ORF">DEA8626_03217</name>
</gene>
<evidence type="ECO:0000313" key="4">
    <source>
        <dbReference type="EMBL" id="SPH24168.1"/>
    </source>
</evidence>
<dbReference type="InterPro" id="IPR005097">
    <property type="entry name" value="Sacchrp_dh_NADP-bd"/>
</dbReference>
<evidence type="ECO:0000313" key="5">
    <source>
        <dbReference type="Proteomes" id="UP000244924"/>
    </source>
</evidence>
<feature type="domain" description="Saccharopine dehydrogenase NADP binding" evidence="2">
    <location>
        <begin position="47"/>
        <end position="113"/>
    </location>
</feature>
<protein>
    <submittedName>
        <fullName evidence="4">Lysine 6-dehydrogenase</fullName>
        <ecNumber evidence="4">1.4.1.18</ecNumber>
    </submittedName>
</protein>
<dbReference type="RefSeq" id="WP_108854652.1">
    <property type="nucleotide sequence ID" value="NZ_OMOQ01000003.1"/>
</dbReference>
<evidence type="ECO:0000256" key="1">
    <source>
        <dbReference type="ARBA" id="ARBA00023002"/>
    </source>
</evidence>
<proteinExistence type="predicted"/>
<dbReference type="EC" id="1.4.1.18" evidence="4"/>
<dbReference type="AlphaFoldDB" id="A0A2R8BLA5"/>
<name>A0A2R8BLA5_9RHOB</name>
<dbReference type="Pfam" id="PF03435">
    <property type="entry name" value="Sacchrp_dh_NADP"/>
    <property type="match status" value="1"/>
</dbReference>
<reference evidence="4 5" key="1">
    <citation type="submission" date="2018-03" db="EMBL/GenBank/DDBJ databases">
        <authorList>
            <person name="Keele B.F."/>
        </authorList>
    </citation>
    <scope>NUCLEOTIDE SEQUENCE [LARGE SCALE GENOMIC DNA]</scope>
    <source>
        <strain evidence="4 5">CECT 8626</strain>
    </source>
</reference>
<dbReference type="PANTHER" id="PTHR11133">
    <property type="entry name" value="SACCHAROPINE DEHYDROGENASE"/>
    <property type="match status" value="1"/>
</dbReference>
<keyword evidence="5" id="KW-1185">Reference proteome</keyword>
<feature type="domain" description="Saccharopine dehydrogenase-like C-terminal" evidence="3">
    <location>
        <begin position="117"/>
        <end position="361"/>
    </location>
</feature>
<dbReference type="Gene3D" id="3.40.50.720">
    <property type="entry name" value="NAD(P)-binding Rossmann-like Domain"/>
    <property type="match status" value="1"/>
</dbReference>
<dbReference type="GO" id="GO:0004753">
    <property type="term" value="F:saccharopine dehydrogenase activity"/>
    <property type="evidence" value="ECO:0007669"/>
    <property type="project" value="TreeGrafter"/>
</dbReference>
<dbReference type="SUPFAM" id="SSF55347">
    <property type="entry name" value="Glyceraldehyde-3-phosphate dehydrogenase-like, C-terminal domain"/>
    <property type="match status" value="1"/>
</dbReference>
<accession>A0A2R8BLA5</accession>